<keyword evidence="2" id="KW-0624">Polysaccharide degradation</keyword>
<dbReference type="CDD" id="cd23399">
    <property type="entry name" value="beta-trefoil_ABD_ABFB"/>
    <property type="match status" value="2"/>
</dbReference>
<dbReference type="PROSITE" id="PS50853">
    <property type="entry name" value="FN3"/>
    <property type="match status" value="1"/>
</dbReference>
<name>A0ABP7EGZ2_9ACTN</name>
<dbReference type="InterPro" id="IPR013783">
    <property type="entry name" value="Ig-like_fold"/>
</dbReference>
<reference evidence="5" key="1">
    <citation type="journal article" date="2019" name="Int. J. Syst. Evol. Microbiol.">
        <title>The Global Catalogue of Microorganisms (GCM) 10K type strain sequencing project: providing services to taxonomists for standard genome sequencing and annotation.</title>
        <authorList>
            <consortium name="The Broad Institute Genomics Platform"/>
            <consortium name="The Broad Institute Genome Sequencing Center for Infectious Disease"/>
            <person name="Wu L."/>
            <person name="Ma J."/>
        </authorList>
    </citation>
    <scope>NUCLEOTIDE SEQUENCE [LARGE SCALE GENOMIC DNA]</scope>
    <source>
        <strain evidence="5">JCM 16548</strain>
    </source>
</reference>
<dbReference type="Proteomes" id="UP001500051">
    <property type="component" value="Unassembled WGS sequence"/>
</dbReference>
<sequence>MVTITWAHSGSDAFWFVIELESPGAAWIADADKRVWSVTGLQAATTYRFRVCAVHAFDRSCSEWVSVTTFPAPVTPTTPPPPPDAAKPLPGFVGAFEALGLPGKIIRHRNALGEISDLSSDLDRADATFRILPVGNDTVRLEATNFPRHFLRHQNFRVVLHQDDGTDLFRLDSTFKTSRRGLFAWTRLESVNFPGHFIRHRNFELWVDPDDGSPLFASDSAWRRLPPPQRGLTPGAMSIQSDNFPDRFLRHRDGVGFIDHINSDLGRRDATFIVRRALLQPADPKPAGYEGNDQISVSLESVNFPGHYLRHQDFRIKLHQNDGGLLFRQDASFMFQDGGNPEGNGGFSLEAANLPGHFIRHSNFELWLAKNDGSNLFARDAAWHPAPSLLG</sequence>
<dbReference type="Gene3D" id="2.60.40.10">
    <property type="entry name" value="Immunoglobulins"/>
    <property type="match status" value="1"/>
</dbReference>
<dbReference type="RefSeq" id="WP_344814611.1">
    <property type="nucleotide sequence ID" value="NZ_BAAAYX010000028.1"/>
</dbReference>
<dbReference type="Gene3D" id="2.80.10.50">
    <property type="match status" value="4"/>
</dbReference>
<feature type="domain" description="Fibronectin type-III" evidence="3">
    <location>
        <begin position="1"/>
        <end position="81"/>
    </location>
</feature>
<dbReference type="Pfam" id="PF05270">
    <property type="entry name" value="AbfB"/>
    <property type="match status" value="2"/>
</dbReference>
<dbReference type="InterPro" id="IPR003961">
    <property type="entry name" value="FN3_dom"/>
</dbReference>
<evidence type="ECO:0000256" key="2">
    <source>
        <dbReference type="ARBA" id="ARBA00023326"/>
    </source>
</evidence>
<keyword evidence="1" id="KW-0378">Hydrolase</keyword>
<dbReference type="InterPro" id="IPR036116">
    <property type="entry name" value="FN3_sf"/>
</dbReference>
<dbReference type="EMBL" id="BAAAYX010000028">
    <property type="protein sequence ID" value="GAA3719013.1"/>
    <property type="molecule type" value="Genomic_DNA"/>
</dbReference>
<evidence type="ECO:0000256" key="1">
    <source>
        <dbReference type="ARBA" id="ARBA00023295"/>
    </source>
</evidence>
<accession>A0ABP7EGZ2</accession>
<protein>
    <recommendedName>
        <fullName evidence="3">Fibronectin type-III domain-containing protein</fullName>
    </recommendedName>
</protein>
<evidence type="ECO:0000259" key="3">
    <source>
        <dbReference type="PROSITE" id="PS50853"/>
    </source>
</evidence>
<dbReference type="SUPFAM" id="SSF110221">
    <property type="entry name" value="AbfB domain"/>
    <property type="match status" value="4"/>
</dbReference>
<dbReference type="InterPro" id="IPR007934">
    <property type="entry name" value="AbfB_ABD"/>
</dbReference>
<gene>
    <name evidence="4" type="ORF">GCM10022204_43930</name>
</gene>
<proteinExistence type="predicted"/>
<dbReference type="CDD" id="cd00063">
    <property type="entry name" value="FN3"/>
    <property type="match status" value="1"/>
</dbReference>
<organism evidence="4 5">
    <name type="scientific">Microlunatus aurantiacus</name>
    <dbReference type="NCBI Taxonomy" id="446786"/>
    <lineage>
        <taxon>Bacteria</taxon>
        <taxon>Bacillati</taxon>
        <taxon>Actinomycetota</taxon>
        <taxon>Actinomycetes</taxon>
        <taxon>Propionibacteriales</taxon>
        <taxon>Propionibacteriaceae</taxon>
        <taxon>Microlunatus</taxon>
    </lineage>
</organism>
<dbReference type="InterPro" id="IPR036195">
    <property type="entry name" value="AbfB_ABD_sf"/>
</dbReference>
<keyword evidence="5" id="KW-1185">Reference proteome</keyword>
<keyword evidence="1" id="KW-0326">Glycosidase</keyword>
<dbReference type="SUPFAM" id="SSF49265">
    <property type="entry name" value="Fibronectin type III"/>
    <property type="match status" value="1"/>
</dbReference>
<evidence type="ECO:0000313" key="5">
    <source>
        <dbReference type="Proteomes" id="UP001500051"/>
    </source>
</evidence>
<keyword evidence="2" id="KW-0119">Carbohydrate metabolism</keyword>
<evidence type="ECO:0000313" key="4">
    <source>
        <dbReference type="EMBL" id="GAA3719013.1"/>
    </source>
</evidence>
<comment type="caution">
    <text evidence="4">The sequence shown here is derived from an EMBL/GenBank/DDBJ whole genome shotgun (WGS) entry which is preliminary data.</text>
</comment>